<dbReference type="EMBL" id="UGXH01000003">
    <property type="protein sequence ID" value="SUG57168.1"/>
    <property type="molecule type" value="Genomic_DNA"/>
</dbReference>
<evidence type="ECO:0000256" key="8">
    <source>
        <dbReference type="RuleBase" id="RU003918"/>
    </source>
</evidence>
<dbReference type="InterPro" id="IPR036316">
    <property type="entry name" value="Pili_assmbl_chap_C_dom_sf"/>
</dbReference>
<dbReference type="PANTHER" id="PTHR30251:SF2">
    <property type="entry name" value="FIMBRIAL CHAPERONE YADV-RELATED"/>
    <property type="match status" value="1"/>
</dbReference>
<dbReference type="InterPro" id="IPR016148">
    <property type="entry name" value="Pili_assmbl_chaperone_C"/>
</dbReference>
<dbReference type="EMBL" id="DAAFWY010000002">
    <property type="protein sequence ID" value="HAB1845533.1"/>
    <property type="molecule type" value="Genomic_DNA"/>
</dbReference>
<dbReference type="EMBL" id="DAAQZP010000088">
    <property type="protein sequence ID" value="HAE1597281.1"/>
    <property type="molecule type" value="Genomic_DNA"/>
</dbReference>
<dbReference type="EMBL" id="DAAGVM010000174">
    <property type="protein sequence ID" value="HAB4726237.1"/>
    <property type="molecule type" value="Genomic_DNA"/>
</dbReference>
<dbReference type="EMBL" id="DAAGBA010000095">
    <property type="protein sequence ID" value="HAB2327241.1"/>
    <property type="molecule type" value="Genomic_DNA"/>
</dbReference>
<dbReference type="EMBL" id="DAAMII010000002">
    <property type="protein sequence ID" value="HAC6763659.1"/>
    <property type="molecule type" value="Genomic_DNA"/>
</dbReference>
<evidence type="ECO:0000313" key="14">
    <source>
        <dbReference type="EMBL" id="HAB1776732.1"/>
    </source>
</evidence>
<dbReference type="EMBL" id="DAAGPR010000100">
    <property type="protein sequence ID" value="HAB4052466.1"/>
    <property type="molecule type" value="Genomic_DNA"/>
</dbReference>
<dbReference type="InterPro" id="IPR016147">
    <property type="entry name" value="Pili_assmbl_chaperone_N"/>
</dbReference>
<dbReference type="EMBL" id="DAARAS010000075">
    <property type="protein sequence ID" value="HAE1650437.1"/>
    <property type="molecule type" value="Genomic_DNA"/>
</dbReference>
<dbReference type="RefSeq" id="WP_053508650.1">
    <property type="nucleotide sequence ID" value="NZ_CP011288.1"/>
</dbReference>
<evidence type="ECO:0000313" key="28">
    <source>
        <dbReference type="EMBL" id="HAB4721651.1"/>
    </source>
</evidence>
<dbReference type="GO" id="GO:0071555">
    <property type="term" value="P:cell wall organization"/>
    <property type="evidence" value="ECO:0007669"/>
    <property type="project" value="InterPro"/>
</dbReference>
<evidence type="ECO:0000313" key="39">
    <source>
        <dbReference type="EMBL" id="QWJ68591.1"/>
    </source>
</evidence>
<reference evidence="12" key="5">
    <citation type="submission" date="2018-08" db="EMBL/GenBank/DDBJ databases">
        <authorList>
            <person name="Ashton P.M."/>
            <person name="Dallman T."/>
            <person name="Nair S."/>
            <person name="De Pinna E."/>
            <person name="Peters T."/>
            <person name="Grant K."/>
        </authorList>
    </citation>
    <scope>NUCLEOTIDE SEQUENCE [LARGE SCALE GENOMIC DNA]</scope>
    <source>
        <strain evidence="12">294779</strain>
        <strain evidence="13">481463</strain>
    </source>
</reference>
<name>A0A2I5HK88_SALDZ</name>
<keyword evidence="4" id="KW-0732">Signal</keyword>
<evidence type="ECO:0000313" key="40">
    <source>
        <dbReference type="EMBL" id="SUG57168.1"/>
    </source>
</evidence>
<dbReference type="EMBL" id="DAAGOS010000073">
    <property type="protein sequence ID" value="HAB3925432.1"/>
    <property type="molecule type" value="Genomic_DNA"/>
</dbReference>
<dbReference type="EMBL" id="DAAQZS010000003">
    <property type="protein sequence ID" value="HAE1473348.1"/>
    <property type="molecule type" value="Genomic_DNA"/>
</dbReference>
<dbReference type="Proteomes" id="UP000230639">
    <property type="component" value="Chromosome"/>
</dbReference>
<dbReference type="Pfam" id="PF00345">
    <property type="entry name" value="PapD_N"/>
    <property type="match status" value="1"/>
</dbReference>
<dbReference type="PROSITE" id="PS00635">
    <property type="entry name" value="PILI_CHAPERONE"/>
    <property type="match status" value="1"/>
</dbReference>
<keyword evidence="3" id="KW-1029">Fimbrium biogenesis</keyword>
<keyword evidence="7" id="KW-0393">Immunoglobulin domain</keyword>
<dbReference type="InterPro" id="IPR008962">
    <property type="entry name" value="PapD-like_sf"/>
</dbReference>
<organism evidence="11 41">
    <name type="scientific">Salmonella diarizonae</name>
    <dbReference type="NCBI Taxonomy" id="59204"/>
    <lineage>
        <taxon>Bacteria</taxon>
        <taxon>Pseudomonadati</taxon>
        <taxon>Pseudomonadota</taxon>
        <taxon>Gammaproteobacteria</taxon>
        <taxon>Enterobacterales</taxon>
        <taxon>Enterobacteriaceae</taxon>
        <taxon>Salmonella</taxon>
    </lineage>
</organism>
<reference evidence="40 42" key="3">
    <citation type="submission" date="2018-06" db="EMBL/GenBank/DDBJ databases">
        <authorList>
            <consortium name="Pathogen Informatics"/>
            <person name="Doyle S."/>
        </authorList>
    </citation>
    <scope>NUCLEOTIDE SEQUENCE [LARGE SCALE GENOMIC DNA]</scope>
    <source>
        <strain evidence="40 42">NCTC10060</strain>
    </source>
</reference>
<dbReference type="GO" id="GO:0030288">
    <property type="term" value="C:outer membrane-bounded periplasmic space"/>
    <property type="evidence" value="ECO:0007669"/>
    <property type="project" value="InterPro"/>
</dbReference>
<dbReference type="PRINTS" id="PR00969">
    <property type="entry name" value="CHAPERONPILI"/>
</dbReference>
<evidence type="ECO:0000313" key="26">
    <source>
        <dbReference type="EMBL" id="HAB4466730.1"/>
    </source>
</evidence>
<dbReference type="Gene3D" id="2.60.40.10">
    <property type="entry name" value="Immunoglobulins"/>
    <property type="match status" value="2"/>
</dbReference>
<evidence type="ECO:0000313" key="18">
    <source>
        <dbReference type="EMBL" id="HAB2186840.1"/>
    </source>
</evidence>
<reference evidence="39" key="4">
    <citation type="submission" date="2018-07" db="EMBL/GenBank/DDBJ databases">
        <authorList>
            <consortium name="GenomeTrakr network: Whole genome sequencing for foodborne pathogen traceback"/>
        </authorList>
    </citation>
    <scope>NUCLEOTIDE SEQUENCE</scope>
    <source>
        <strain evidence="39">CFSAN030538</strain>
        <strain evidence="38">FMA0132</strain>
    </source>
</reference>
<evidence type="ECO:0000313" key="19">
    <source>
        <dbReference type="EMBL" id="HAB2327241.1"/>
    </source>
</evidence>
<evidence type="ECO:0000313" key="22">
    <source>
        <dbReference type="EMBL" id="HAB3979879.1"/>
    </source>
</evidence>
<evidence type="ECO:0000313" key="27">
    <source>
        <dbReference type="EMBL" id="HAB4675399.1"/>
    </source>
</evidence>
<evidence type="ECO:0000313" key="32">
    <source>
        <dbReference type="EMBL" id="HAB5841059.1"/>
    </source>
</evidence>
<dbReference type="EMBL" id="RSHK01000025">
    <property type="protein sequence ID" value="MIE71858.1"/>
    <property type="molecule type" value="Genomic_DNA"/>
</dbReference>
<dbReference type="EMBL" id="DAAGPC010000072">
    <property type="protein sequence ID" value="HAB3979879.1"/>
    <property type="molecule type" value="Genomic_DNA"/>
</dbReference>
<gene>
    <name evidence="11" type="primary">ecpD</name>
    <name evidence="11" type="synonym">staB</name>
    <name evidence="11" type="synonym">stkB</name>
    <name evidence="39" type="ORF">ABB53_017815</name>
    <name evidence="11" type="ORF">CNQ75_15945</name>
    <name evidence="12" type="ORF">CTQ69_03635</name>
    <name evidence="38" type="ORF">EL06_21155</name>
    <name evidence="13" type="ORF">FNI27_08315</name>
    <name evidence="33" type="ORF">G0D47_02910</name>
    <name evidence="34" type="ORF">G2916_18735</name>
    <name evidence="37" type="ORF">G2974_19030</name>
    <name evidence="36" type="ORF">G2997_22220</name>
    <name evidence="35" type="ORF">G3A00_04885</name>
    <name evidence="30" type="ORF">GB016_18680</name>
    <name evidence="16" type="ORF">GB034_16640</name>
    <name evidence="17" type="ORF">GB088_21300</name>
    <name evidence="32" type="ORF">GB246_09440</name>
    <name evidence="19" type="ORF">GB337_20170</name>
    <name evidence="18" type="ORF">GB348_19885</name>
    <name evidence="31" type="ORF">GBS30_20370</name>
    <name evidence="21" type="ORF">GBV97_19050</name>
    <name evidence="20" type="ORF">GBW00_03080</name>
    <name evidence="22" type="ORF">GBX19_20505</name>
    <name evidence="14" type="ORF">GBY11_14540</name>
    <name evidence="24" type="ORF">GBY15_21410</name>
    <name evidence="23" type="ORF">GBY29_22385</name>
    <name evidence="25" type="ORF">GBY49_20845</name>
    <name evidence="26" type="ORF">GBZ04_18940</name>
    <name evidence="15" type="ORF">GBZ10_03250</name>
    <name evidence="27" type="ORF">GBZ12_16525</name>
    <name evidence="28" type="ORF">GBZ37_20005</name>
    <name evidence="29" type="ORF">GBZ41_21435</name>
    <name evidence="40" type="ORF">NCTC10060_04372</name>
</gene>
<dbReference type="InterPro" id="IPR013783">
    <property type="entry name" value="Ig-like_fold"/>
</dbReference>
<dbReference type="Proteomes" id="UP000254633">
    <property type="component" value="Unassembled WGS sequence"/>
</dbReference>
<dbReference type="EMBL" id="DAAFWI010000021">
    <property type="protein sequence ID" value="HAB1776732.1"/>
    <property type="molecule type" value="Genomic_DNA"/>
</dbReference>
<dbReference type="Pfam" id="PF02753">
    <property type="entry name" value="PapD_C"/>
    <property type="match status" value="1"/>
</dbReference>
<evidence type="ECO:0000313" key="41">
    <source>
        <dbReference type="Proteomes" id="UP000230639"/>
    </source>
</evidence>
<accession>A0A2I5HK88</accession>
<dbReference type="EMBL" id="DAAGQE010000066">
    <property type="protein sequence ID" value="HAB4102156.1"/>
    <property type="molecule type" value="Genomic_DNA"/>
</dbReference>
<dbReference type="EMBL" id="AAIBIC010000003">
    <property type="protein sequence ID" value="ECC3913160.1"/>
    <property type="molecule type" value="Genomic_DNA"/>
</dbReference>
<evidence type="ECO:0000313" key="31">
    <source>
        <dbReference type="EMBL" id="HAB5331944.1"/>
    </source>
</evidence>
<dbReference type="EMBL" id="CP023345">
    <property type="protein sequence ID" value="ATW55880.1"/>
    <property type="molecule type" value="Genomic_DNA"/>
</dbReference>
<evidence type="ECO:0000313" key="29">
    <source>
        <dbReference type="EMBL" id="HAB4726237.1"/>
    </source>
</evidence>
<feature type="domain" description="Pili assembly chaperone N-terminal" evidence="9">
    <location>
        <begin position="27"/>
        <end position="148"/>
    </location>
</feature>
<evidence type="ECO:0000256" key="4">
    <source>
        <dbReference type="ARBA" id="ARBA00022729"/>
    </source>
</evidence>
<dbReference type="PANTHER" id="PTHR30251">
    <property type="entry name" value="PILUS ASSEMBLY CHAPERONE"/>
    <property type="match status" value="1"/>
</dbReference>
<dbReference type="EMBL" id="DAAFXY010000045">
    <property type="protein sequence ID" value="HAB1979641.1"/>
    <property type="molecule type" value="Genomic_DNA"/>
</dbReference>
<evidence type="ECO:0000313" key="21">
    <source>
        <dbReference type="EMBL" id="HAB3925432.1"/>
    </source>
</evidence>
<dbReference type="FunFam" id="2.60.40.10:FF:000458">
    <property type="entry name" value="Molecular chaperone FimC"/>
    <property type="match status" value="1"/>
</dbReference>
<evidence type="ECO:0000259" key="9">
    <source>
        <dbReference type="Pfam" id="PF00345"/>
    </source>
</evidence>
<evidence type="ECO:0000313" key="16">
    <source>
        <dbReference type="EMBL" id="HAB1979641.1"/>
    </source>
</evidence>
<evidence type="ECO:0000256" key="6">
    <source>
        <dbReference type="ARBA" id="ARBA00023186"/>
    </source>
</evidence>
<evidence type="ECO:0000256" key="5">
    <source>
        <dbReference type="ARBA" id="ARBA00022764"/>
    </source>
</evidence>
<dbReference type="EMBL" id="AAIXUH010000004">
    <property type="protein sequence ID" value="ECJ2912980.1"/>
    <property type="molecule type" value="Genomic_DNA"/>
</dbReference>
<dbReference type="EMBL" id="DAAHAQ010000234">
    <property type="protein sequence ID" value="HAB5331944.1"/>
    <property type="molecule type" value="Genomic_DNA"/>
</dbReference>
<evidence type="ECO:0000313" key="38">
    <source>
        <dbReference type="EMBL" id="MIE71858.1"/>
    </source>
</evidence>
<evidence type="ECO:0000313" key="35">
    <source>
        <dbReference type="EMBL" id="HAE1473348.1"/>
    </source>
</evidence>
<evidence type="ECO:0000313" key="23">
    <source>
        <dbReference type="EMBL" id="HAB4052466.1"/>
    </source>
</evidence>
<evidence type="ECO:0000256" key="7">
    <source>
        <dbReference type="ARBA" id="ARBA00023319"/>
    </source>
</evidence>
<dbReference type="EMBL" id="DAAFYE010000069">
    <property type="protein sequence ID" value="HAB1993622.1"/>
    <property type="molecule type" value="Genomic_DNA"/>
</dbReference>
<evidence type="ECO:0000313" key="24">
    <source>
        <dbReference type="EMBL" id="HAB4102156.1"/>
    </source>
</evidence>
<dbReference type="EMBL" id="DAAGTE010000100">
    <property type="protein sequence ID" value="HAB4458720.1"/>
    <property type="molecule type" value="Genomic_DNA"/>
</dbReference>
<evidence type="ECO:0000313" key="11">
    <source>
        <dbReference type="EMBL" id="ATW55880.1"/>
    </source>
</evidence>
<dbReference type="STRING" id="59204.UQ49_05915"/>
<reference evidence="14" key="6">
    <citation type="submission" date="2019-10" db="EMBL/GenBank/DDBJ databases">
        <authorList>
            <consortium name="NCBI Pathogen Detection Project"/>
        </authorList>
    </citation>
    <scope>NUCLEOTIDE SEQUENCE</scope>
    <source>
        <strain evidence="33">11-1391</strain>
        <strain evidence="14">Salmonella enterica</strain>
    </source>
</reference>
<evidence type="ECO:0000313" key="33">
    <source>
        <dbReference type="EMBL" id="HAC6763659.1"/>
    </source>
</evidence>
<evidence type="ECO:0000313" key="30">
    <source>
        <dbReference type="EMBL" id="HAB5018512.1"/>
    </source>
</evidence>
<dbReference type="Proteomes" id="UP000839735">
    <property type="component" value="Unassembled WGS sequence"/>
</dbReference>
<evidence type="ECO:0000256" key="3">
    <source>
        <dbReference type="ARBA" id="ARBA00022558"/>
    </source>
</evidence>
<reference evidence="39" key="7">
    <citation type="submission" date="2021-05" db="EMBL/GenBank/DDBJ databases">
        <title>Whole genome PacBio Sequel sequence of Salmonella enterica subsp. enterica.</title>
        <authorList>
            <person name="Hoffmann M."/>
            <person name="Balkey M."/>
            <person name="Luo Y."/>
        </authorList>
    </citation>
    <scope>NUCLEOTIDE SEQUENCE</scope>
    <source>
        <strain evidence="39">CFSAN030538</strain>
    </source>
</reference>
<comment type="similarity">
    <text evidence="2 8">Belongs to the periplasmic pilus chaperone family.</text>
</comment>
<comment type="subcellular location">
    <subcellularLocation>
        <location evidence="1 8">Periplasm</location>
    </subcellularLocation>
</comment>
<evidence type="ECO:0000313" key="34">
    <source>
        <dbReference type="EMBL" id="HAE1266525.1"/>
    </source>
</evidence>
<evidence type="ECO:0000313" key="13">
    <source>
        <dbReference type="EMBL" id="ECJ2912980.1"/>
    </source>
</evidence>
<dbReference type="SUPFAM" id="SSF49584">
    <property type="entry name" value="Periplasmic chaperone C-domain"/>
    <property type="match status" value="1"/>
</dbReference>
<dbReference type="EMBL" id="DAAGNY010000002">
    <property type="protein sequence ID" value="HAB3841009.1"/>
    <property type="molecule type" value="Genomic_DNA"/>
</dbReference>
<dbReference type="EMBL" id="DAAGVB010000051">
    <property type="protein sequence ID" value="HAB4675399.1"/>
    <property type="molecule type" value="Genomic_DNA"/>
</dbReference>
<evidence type="ECO:0000256" key="2">
    <source>
        <dbReference type="ARBA" id="ARBA00007399"/>
    </source>
</evidence>
<keyword evidence="6 8" id="KW-0143">Chaperone</keyword>
<evidence type="ECO:0000259" key="10">
    <source>
        <dbReference type="Pfam" id="PF02753"/>
    </source>
</evidence>
<proteinExistence type="inferred from homology"/>
<reference evidence="11 41" key="1">
    <citation type="submission" date="2017-09" db="EMBL/GenBank/DDBJ databases">
        <title>Complete genome of Salmonella enterica subsp. diarizonae isolated from stool of a patient with bacterial enteropathy.</title>
        <authorList>
            <person name="Zhou J."/>
            <person name="Chen Q."/>
            <person name="Guo L."/>
            <person name="Fan J."/>
        </authorList>
    </citation>
    <scope>NUCLEOTIDE SEQUENCE [LARGE SCALE GENOMIC DNA]</scope>
    <source>
        <strain evidence="11 41">HZS154</strain>
    </source>
</reference>
<dbReference type="InterPro" id="IPR018046">
    <property type="entry name" value="Pili_assmbl_chaperone_CS"/>
</dbReference>
<dbReference type="InterPro" id="IPR050643">
    <property type="entry name" value="Periplasmic_pilus_chap"/>
</dbReference>
<evidence type="ECO:0000313" key="20">
    <source>
        <dbReference type="EMBL" id="HAB3841009.1"/>
    </source>
</evidence>
<evidence type="ECO:0000313" key="15">
    <source>
        <dbReference type="EMBL" id="HAB1845533.1"/>
    </source>
</evidence>
<evidence type="ECO:0000313" key="42">
    <source>
        <dbReference type="Proteomes" id="UP000254633"/>
    </source>
</evidence>
<dbReference type="EMBL" id="DAAGTH010000042">
    <property type="protein sequence ID" value="HAB4466730.1"/>
    <property type="molecule type" value="Genomic_DNA"/>
</dbReference>
<dbReference type="InterPro" id="IPR001829">
    <property type="entry name" value="Pili_assmbl_chaperone_bac"/>
</dbReference>
<evidence type="ECO:0000313" key="37">
    <source>
        <dbReference type="EMBL" id="HAE1650437.1"/>
    </source>
</evidence>
<protein>
    <submittedName>
        <fullName evidence="40">Chaperone protein EcpD</fullName>
    </submittedName>
    <submittedName>
        <fullName evidence="13">Fimbria/pilus periplasmic chaperone</fullName>
    </submittedName>
    <submittedName>
        <fullName evidence="11">Fimbrial chaperone</fullName>
    </submittedName>
</protein>
<evidence type="ECO:0000313" key="36">
    <source>
        <dbReference type="EMBL" id="HAE1597281.1"/>
    </source>
</evidence>
<dbReference type="EMBL" id="CP075144">
    <property type="protein sequence ID" value="QWJ68591.1"/>
    <property type="molecule type" value="Genomic_DNA"/>
</dbReference>
<dbReference type="Proteomes" id="UP000885362">
    <property type="component" value="Unassembled WGS sequence"/>
</dbReference>
<dbReference type="AlphaFoldDB" id="A0A2I5HK88"/>
<keyword evidence="5" id="KW-0574">Periplasm</keyword>
<sequence>MRICTNGIRFFLLTFFGLFPLYSQADIVISGTRVIYPEGKSAVTVHLDNRGERPLLVQTWLDNGTENKSPDEIDAPFVITPPITRIDKDHGQTVRVIYTGGTLPQDRESLYWFNVLEVPPKDDSSASANKLQLAFRTRIKFIYRPRSLDGDLASALKKVKWNWGRNKKGYFFTVTNNSGYYLSMDKANIDIADKNYSINTEMLSPFGTAHFPIVASNGINIPEHGKINYSVVNDFGGLTTANVSL</sequence>
<feature type="domain" description="Pili assembly chaperone C-terminal" evidence="10">
    <location>
        <begin position="174"/>
        <end position="239"/>
    </location>
</feature>
<dbReference type="EMBL" id="DAAQXJ010000112">
    <property type="protein sequence ID" value="HAE1266525.1"/>
    <property type="molecule type" value="Genomic_DNA"/>
</dbReference>
<dbReference type="EMBL" id="DAAGXW010000026">
    <property type="protein sequence ID" value="HAB5018512.1"/>
    <property type="molecule type" value="Genomic_DNA"/>
</dbReference>
<evidence type="ECO:0000313" key="25">
    <source>
        <dbReference type="EMBL" id="HAB4458720.1"/>
    </source>
</evidence>
<evidence type="ECO:0000313" key="12">
    <source>
        <dbReference type="EMBL" id="ECC3913160.1"/>
    </source>
</evidence>
<evidence type="ECO:0000313" key="17">
    <source>
        <dbReference type="EMBL" id="HAB1993622.1"/>
    </source>
</evidence>
<evidence type="ECO:0000256" key="1">
    <source>
        <dbReference type="ARBA" id="ARBA00004418"/>
    </source>
</evidence>
<dbReference type="EMBL" id="DAAGVL010000034">
    <property type="protein sequence ID" value="HAB4721651.1"/>
    <property type="molecule type" value="Genomic_DNA"/>
</dbReference>
<dbReference type="EMBL" id="DAAFZM010000033">
    <property type="protein sequence ID" value="HAB2186840.1"/>
    <property type="molecule type" value="Genomic_DNA"/>
</dbReference>
<dbReference type="SUPFAM" id="SSF49354">
    <property type="entry name" value="PapD-like"/>
    <property type="match status" value="1"/>
</dbReference>
<reference evidence="14" key="2">
    <citation type="journal article" date="2018" name="Genome Biol.">
        <title>SKESA: strategic k-mer extension for scrupulous assemblies.</title>
        <authorList>
            <person name="Souvorov A."/>
            <person name="Agarwala R."/>
            <person name="Lipman D.J."/>
        </authorList>
    </citation>
    <scope>NUCLEOTIDE SEQUENCE</scope>
    <source>
        <strain evidence="33">11-1391</strain>
        <strain evidence="14">Salmonella enterica</strain>
    </source>
</reference>
<dbReference type="EMBL" id="DAAHFA010000008">
    <property type="protein sequence ID" value="HAB5841059.1"/>
    <property type="molecule type" value="Genomic_DNA"/>
</dbReference>